<protein>
    <recommendedName>
        <fullName evidence="1">Copine C-terminal domain-containing protein</fullName>
    </recommendedName>
</protein>
<dbReference type="EMBL" id="HBGJ01000693">
    <property type="protein sequence ID" value="CAD9242152.1"/>
    <property type="molecule type" value="Transcribed_RNA"/>
</dbReference>
<feature type="domain" description="Copine C-terminal" evidence="1">
    <location>
        <begin position="1"/>
        <end position="148"/>
    </location>
</feature>
<dbReference type="PANTHER" id="PTHR10857:SF106">
    <property type="entry name" value="C2 DOMAIN-CONTAINING PROTEIN"/>
    <property type="match status" value="1"/>
</dbReference>
<dbReference type="InterPro" id="IPR010734">
    <property type="entry name" value="Copine_C"/>
</dbReference>
<sequence length="195" mass="20441">MEAYQGAFADIALSGPTLLKPLVEFSMNKAKEDRTSGKNAYTILLVVCDGTLTDMGQSINALVEASREPLSVVLVGVGNADFKDMDKLDGDGGMLKSSNGNSAVRDIVQFVPFRDYGGAMAGARLAKAVLAEIPDQVTAYMFAKGISPGHPDPPAFETGDNMAGFGVREPAAPPSYEDSVAFNLPGFGPPIPPDL</sequence>
<dbReference type="Pfam" id="PF07002">
    <property type="entry name" value="Copine"/>
    <property type="match status" value="1"/>
</dbReference>
<dbReference type="GO" id="GO:0005544">
    <property type="term" value="F:calcium-dependent phospholipid binding"/>
    <property type="evidence" value="ECO:0007669"/>
    <property type="project" value="InterPro"/>
</dbReference>
<reference evidence="2" key="1">
    <citation type="submission" date="2021-01" db="EMBL/GenBank/DDBJ databases">
        <authorList>
            <person name="Corre E."/>
            <person name="Pelletier E."/>
            <person name="Niang G."/>
            <person name="Scheremetjew M."/>
            <person name="Finn R."/>
            <person name="Kale V."/>
            <person name="Holt S."/>
            <person name="Cochrane G."/>
            <person name="Meng A."/>
            <person name="Brown T."/>
            <person name="Cohen L."/>
        </authorList>
    </citation>
    <scope>NUCLEOTIDE SEQUENCE</scope>
    <source>
        <strain evidence="2">CCMP2877</strain>
    </source>
</reference>
<dbReference type="InterPro" id="IPR045052">
    <property type="entry name" value="Copine"/>
</dbReference>
<dbReference type="AlphaFoldDB" id="A0A7S1TP43"/>
<evidence type="ECO:0000313" key="2">
    <source>
        <dbReference type="EMBL" id="CAD9242152.1"/>
    </source>
</evidence>
<name>A0A7S1TP43_9STRA</name>
<dbReference type="GO" id="GO:0005886">
    <property type="term" value="C:plasma membrane"/>
    <property type="evidence" value="ECO:0007669"/>
    <property type="project" value="TreeGrafter"/>
</dbReference>
<dbReference type="InterPro" id="IPR036465">
    <property type="entry name" value="vWFA_dom_sf"/>
</dbReference>
<organism evidence="2">
    <name type="scientific">Phaeomonas parva</name>
    <dbReference type="NCBI Taxonomy" id="124430"/>
    <lineage>
        <taxon>Eukaryota</taxon>
        <taxon>Sar</taxon>
        <taxon>Stramenopiles</taxon>
        <taxon>Ochrophyta</taxon>
        <taxon>Pinguiophyceae</taxon>
        <taxon>Pinguiochrysidales</taxon>
        <taxon>Pinguiochrysidaceae</taxon>
        <taxon>Phaeomonas</taxon>
    </lineage>
</organism>
<dbReference type="SUPFAM" id="SSF53300">
    <property type="entry name" value="vWA-like"/>
    <property type="match status" value="1"/>
</dbReference>
<dbReference type="GO" id="GO:0071277">
    <property type="term" value="P:cellular response to calcium ion"/>
    <property type="evidence" value="ECO:0007669"/>
    <property type="project" value="TreeGrafter"/>
</dbReference>
<gene>
    <name evidence="2" type="ORF">PPAR1163_LOCUS494</name>
</gene>
<evidence type="ECO:0000259" key="1">
    <source>
        <dbReference type="Pfam" id="PF07002"/>
    </source>
</evidence>
<proteinExistence type="predicted"/>
<accession>A0A7S1TP43</accession>
<dbReference type="PANTHER" id="PTHR10857">
    <property type="entry name" value="COPINE"/>
    <property type="match status" value="1"/>
</dbReference>